<protein>
    <submittedName>
        <fullName evidence="2">Uncharacterized protein</fullName>
    </submittedName>
</protein>
<feature type="compositionally biased region" description="Basic and acidic residues" evidence="1">
    <location>
        <begin position="95"/>
        <end position="109"/>
    </location>
</feature>
<evidence type="ECO:0000313" key="3">
    <source>
        <dbReference type="Proteomes" id="UP000230423"/>
    </source>
</evidence>
<feature type="non-terminal residue" evidence="2">
    <location>
        <position position="109"/>
    </location>
</feature>
<dbReference type="AlphaFoldDB" id="A0A2G9T9V6"/>
<evidence type="ECO:0000313" key="2">
    <source>
        <dbReference type="EMBL" id="PIO54757.1"/>
    </source>
</evidence>
<keyword evidence="3" id="KW-1185">Reference proteome</keyword>
<sequence>MDGLVGNVENPHANMQCDQLKREPELLGPAGAGPPKSPNDKVDAKPEAADKAKTAEAPVPVVGKGALKPGEGVLAVPYNDDSSSSERKKKKKKVFVRENKREISRDDGK</sequence>
<accession>A0A2G9T9V6</accession>
<proteinExistence type="predicted"/>
<dbReference type="Proteomes" id="UP000230423">
    <property type="component" value="Unassembled WGS sequence"/>
</dbReference>
<gene>
    <name evidence="2" type="ORF">TELCIR_23872</name>
</gene>
<evidence type="ECO:0000256" key="1">
    <source>
        <dbReference type="SAM" id="MobiDB-lite"/>
    </source>
</evidence>
<name>A0A2G9T9V6_TELCI</name>
<feature type="compositionally biased region" description="Basic and acidic residues" evidence="1">
    <location>
        <begin position="38"/>
        <end position="54"/>
    </location>
</feature>
<feature type="region of interest" description="Disordered" evidence="1">
    <location>
        <begin position="1"/>
        <end position="109"/>
    </location>
</feature>
<dbReference type="EMBL" id="KZ392823">
    <property type="protein sequence ID" value="PIO54757.1"/>
    <property type="molecule type" value="Genomic_DNA"/>
</dbReference>
<organism evidence="2 3">
    <name type="scientific">Teladorsagia circumcincta</name>
    <name type="common">Brown stomach worm</name>
    <name type="synonym">Ostertagia circumcincta</name>
    <dbReference type="NCBI Taxonomy" id="45464"/>
    <lineage>
        <taxon>Eukaryota</taxon>
        <taxon>Metazoa</taxon>
        <taxon>Ecdysozoa</taxon>
        <taxon>Nematoda</taxon>
        <taxon>Chromadorea</taxon>
        <taxon>Rhabditida</taxon>
        <taxon>Rhabditina</taxon>
        <taxon>Rhabditomorpha</taxon>
        <taxon>Strongyloidea</taxon>
        <taxon>Trichostrongylidae</taxon>
        <taxon>Teladorsagia</taxon>
    </lineage>
</organism>
<reference evidence="2 3" key="1">
    <citation type="submission" date="2015-09" db="EMBL/GenBank/DDBJ databases">
        <title>Draft genome of the parasitic nematode Teladorsagia circumcincta isolate WARC Sus (inbred).</title>
        <authorList>
            <person name="Mitreva M."/>
        </authorList>
    </citation>
    <scope>NUCLEOTIDE SEQUENCE [LARGE SCALE GENOMIC DNA]</scope>
    <source>
        <strain evidence="2 3">S</strain>
    </source>
</reference>